<organism evidence="2 3">
    <name type="scientific">Nonomuraea helvata</name>
    <dbReference type="NCBI Taxonomy" id="37484"/>
    <lineage>
        <taxon>Bacteria</taxon>
        <taxon>Bacillati</taxon>
        <taxon>Actinomycetota</taxon>
        <taxon>Actinomycetes</taxon>
        <taxon>Streptosporangiales</taxon>
        <taxon>Streptosporangiaceae</taxon>
        <taxon>Nonomuraea</taxon>
    </lineage>
</organism>
<protein>
    <submittedName>
        <fullName evidence="2">Uncharacterized protein</fullName>
    </submittedName>
</protein>
<feature type="region of interest" description="Disordered" evidence="1">
    <location>
        <begin position="1"/>
        <end position="53"/>
    </location>
</feature>
<comment type="caution">
    <text evidence="2">The sequence shown here is derived from an EMBL/GenBank/DDBJ whole genome shotgun (WGS) entry which is preliminary data.</text>
</comment>
<keyword evidence="3" id="KW-1185">Reference proteome</keyword>
<proteinExistence type="predicted"/>
<feature type="compositionally biased region" description="Low complexity" evidence="1">
    <location>
        <begin position="27"/>
        <end position="38"/>
    </location>
</feature>
<dbReference type="RefSeq" id="WP_344987710.1">
    <property type="nucleotide sequence ID" value="NZ_BAAAXV010000002.1"/>
</dbReference>
<sequence>MDRKELQHDHRQEDRSSGFGVRRRGIALTAPAQAASAPPNLPPAAIPPPQCIPQSQYDQPYEWEYQLTKTLGKDGHGFRTHMFAIYYAPSNVYTPLNESDVQREVLRS</sequence>
<dbReference type="Proteomes" id="UP001589532">
    <property type="component" value="Unassembled WGS sequence"/>
</dbReference>
<gene>
    <name evidence="2" type="ORF">ACFFSA_40645</name>
</gene>
<accession>A0ABV5SCK9</accession>
<reference evidence="2 3" key="1">
    <citation type="submission" date="2024-09" db="EMBL/GenBank/DDBJ databases">
        <authorList>
            <person name="Sun Q."/>
            <person name="Mori K."/>
        </authorList>
    </citation>
    <scope>NUCLEOTIDE SEQUENCE [LARGE SCALE GENOMIC DNA]</scope>
    <source>
        <strain evidence="2 3">JCM 3143</strain>
    </source>
</reference>
<dbReference type="EMBL" id="JBHMBW010000057">
    <property type="protein sequence ID" value="MFB9629421.1"/>
    <property type="molecule type" value="Genomic_DNA"/>
</dbReference>
<evidence type="ECO:0000313" key="3">
    <source>
        <dbReference type="Proteomes" id="UP001589532"/>
    </source>
</evidence>
<feature type="compositionally biased region" description="Pro residues" evidence="1">
    <location>
        <begin position="39"/>
        <end position="51"/>
    </location>
</feature>
<evidence type="ECO:0000256" key="1">
    <source>
        <dbReference type="SAM" id="MobiDB-lite"/>
    </source>
</evidence>
<evidence type="ECO:0000313" key="2">
    <source>
        <dbReference type="EMBL" id="MFB9629421.1"/>
    </source>
</evidence>
<feature type="compositionally biased region" description="Basic and acidic residues" evidence="1">
    <location>
        <begin position="1"/>
        <end position="16"/>
    </location>
</feature>
<name>A0ABV5SCK9_9ACTN</name>